<organism evidence="2 3">
    <name type="scientific">Aspergillus saccharolyticus JOP 1030-1</name>
    <dbReference type="NCBI Taxonomy" id="1450539"/>
    <lineage>
        <taxon>Eukaryota</taxon>
        <taxon>Fungi</taxon>
        <taxon>Dikarya</taxon>
        <taxon>Ascomycota</taxon>
        <taxon>Pezizomycotina</taxon>
        <taxon>Eurotiomycetes</taxon>
        <taxon>Eurotiomycetidae</taxon>
        <taxon>Eurotiales</taxon>
        <taxon>Aspergillaceae</taxon>
        <taxon>Aspergillus</taxon>
        <taxon>Aspergillus subgen. Circumdati</taxon>
    </lineage>
</organism>
<feature type="compositionally biased region" description="Basic and acidic residues" evidence="1">
    <location>
        <begin position="1"/>
        <end position="11"/>
    </location>
</feature>
<name>A0A318ZFI8_9EURO</name>
<evidence type="ECO:0000313" key="2">
    <source>
        <dbReference type="EMBL" id="PYH43403.1"/>
    </source>
</evidence>
<evidence type="ECO:0000256" key="1">
    <source>
        <dbReference type="SAM" id="MobiDB-lite"/>
    </source>
</evidence>
<protein>
    <submittedName>
        <fullName evidence="2">Uncharacterized protein</fullName>
    </submittedName>
</protein>
<feature type="compositionally biased region" description="Polar residues" evidence="1">
    <location>
        <begin position="317"/>
        <end position="338"/>
    </location>
</feature>
<dbReference type="GeneID" id="37074025"/>
<keyword evidence="3" id="KW-1185">Reference proteome</keyword>
<evidence type="ECO:0000313" key="3">
    <source>
        <dbReference type="Proteomes" id="UP000248349"/>
    </source>
</evidence>
<dbReference type="EMBL" id="KZ821244">
    <property type="protein sequence ID" value="PYH43403.1"/>
    <property type="molecule type" value="Genomic_DNA"/>
</dbReference>
<dbReference type="RefSeq" id="XP_025429385.1">
    <property type="nucleotide sequence ID" value="XM_025572797.1"/>
</dbReference>
<accession>A0A318ZFI8</accession>
<feature type="compositionally biased region" description="Polar residues" evidence="1">
    <location>
        <begin position="347"/>
        <end position="358"/>
    </location>
</feature>
<dbReference type="Proteomes" id="UP000248349">
    <property type="component" value="Unassembled WGS sequence"/>
</dbReference>
<gene>
    <name evidence="2" type="ORF">BP01DRAFT_323534</name>
</gene>
<dbReference type="AlphaFoldDB" id="A0A318ZFI8"/>
<feature type="region of interest" description="Disordered" evidence="1">
    <location>
        <begin position="313"/>
        <end position="366"/>
    </location>
</feature>
<dbReference type="OrthoDB" id="5327145at2759"/>
<reference evidence="2 3" key="1">
    <citation type="submission" date="2016-12" db="EMBL/GenBank/DDBJ databases">
        <title>The genomes of Aspergillus section Nigri reveals drivers in fungal speciation.</title>
        <authorList>
            <consortium name="DOE Joint Genome Institute"/>
            <person name="Vesth T.C."/>
            <person name="Nybo J."/>
            <person name="Theobald S."/>
            <person name="Brandl J."/>
            <person name="Frisvad J.C."/>
            <person name="Nielsen K.F."/>
            <person name="Lyhne E.K."/>
            <person name="Kogle M.E."/>
            <person name="Kuo A."/>
            <person name="Riley R."/>
            <person name="Clum A."/>
            <person name="Nolan M."/>
            <person name="Lipzen A."/>
            <person name="Salamov A."/>
            <person name="Henrissat B."/>
            <person name="Wiebenga A."/>
            <person name="De Vries R.P."/>
            <person name="Grigoriev I.V."/>
            <person name="Mortensen U.H."/>
            <person name="Andersen M.R."/>
            <person name="Baker S.E."/>
        </authorList>
    </citation>
    <scope>NUCLEOTIDE SEQUENCE [LARGE SCALE GENOMIC DNA]</scope>
    <source>
        <strain evidence="2 3">JOP 1030-1</strain>
    </source>
</reference>
<proteinExistence type="predicted"/>
<feature type="region of interest" description="Disordered" evidence="1">
    <location>
        <begin position="1"/>
        <end position="125"/>
    </location>
</feature>
<sequence length="400" mass="44087">MLALRDQENLVHNHQTVAASKPLNQGARHLQPKTPGARAPKTPFKIPLNDENDPLAFGKKTVKGAGKQKEPVKDAFTTPLADPRQRAPLGMKTTNAKARGLQTPAPPGGTAKPEKTLKRGSTQRAKKFSPFVEQAQPEVHTQSVQDDIPDIEYMPPKPKGLPDHPDEIKYDTTFPQFQPKNLARGLESVYGADNEIGPDGLTRRERKFQKDSAAYDKMIDDMILKQVESIGFDEVSESEHEKPTVDETITRPVGTRRTRATTRLTQGTSNVSTVRARDAATALSGTYRSVPRTRSSTSTKPKTRVTTSLFPARKSGVRSNPSSMHRTAAEANSKSTLGYTRGREVSSRMSSRTTTPIKQDTVPKGILSPETYMHPPGLVADEQLPVYEEDEEAQNFQLTL</sequence>